<evidence type="ECO:0000256" key="4">
    <source>
        <dbReference type="ARBA" id="ARBA00023239"/>
    </source>
</evidence>
<feature type="domain" description="Acyl-CoA oxidase/dehydrogenase middle" evidence="8">
    <location>
        <begin position="557"/>
        <end position="649"/>
    </location>
</feature>
<dbReference type="InterPro" id="IPR022644">
    <property type="entry name" value="De-COase2_N"/>
</dbReference>
<feature type="domain" description="Orn/DAP/Arg decarboxylase 2 C-terminal" evidence="7">
    <location>
        <begin position="19"/>
        <end position="371"/>
    </location>
</feature>
<dbReference type="PANTHER" id="PTHR43727:SF2">
    <property type="entry name" value="GROUP IV DECARBOXYLASE"/>
    <property type="match status" value="1"/>
</dbReference>
<dbReference type="InterPro" id="IPR022657">
    <property type="entry name" value="De-COase2_CS"/>
</dbReference>
<dbReference type="EMBL" id="CP015232">
    <property type="protein sequence ID" value="ANP43428.1"/>
    <property type="molecule type" value="Genomic_DNA"/>
</dbReference>
<dbReference type="GO" id="GO:0009089">
    <property type="term" value="P:lysine biosynthetic process via diaminopimelate"/>
    <property type="evidence" value="ECO:0007669"/>
    <property type="project" value="TreeGrafter"/>
</dbReference>
<dbReference type="GO" id="GO:0006596">
    <property type="term" value="P:polyamine biosynthetic process"/>
    <property type="evidence" value="ECO:0007669"/>
    <property type="project" value="InterPro"/>
</dbReference>
<dbReference type="CDD" id="cd06839">
    <property type="entry name" value="PLPDE_III_Btrk_like"/>
    <property type="match status" value="1"/>
</dbReference>
<dbReference type="PROSITE" id="PS00879">
    <property type="entry name" value="ODR_DC_2_2"/>
    <property type="match status" value="1"/>
</dbReference>
<dbReference type="InterPro" id="IPR009100">
    <property type="entry name" value="AcylCoA_DH/oxidase_NM_dom_sf"/>
</dbReference>
<keyword evidence="4" id="KW-0456">Lyase</keyword>
<dbReference type="GO" id="GO:0050660">
    <property type="term" value="F:flavin adenine dinucleotide binding"/>
    <property type="evidence" value="ECO:0007669"/>
    <property type="project" value="InterPro"/>
</dbReference>
<evidence type="ECO:0000259" key="8">
    <source>
        <dbReference type="Pfam" id="PF02770"/>
    </source>
</evidence>
<dbReference type="KEGG" id="rmb:K529_021980"/>
<dbReference type="AlphaFoldDB" id="A0A1B1AA80"/>
<accession>A0A1B1AA80</accession>
<geneLocation type="plasmid" evidence="10 11">
    <name>unnamed2</name>
</geneLocation>
<comment type="cofactor">
    <cofactor evidence="1 5">
        <name>pyridoxal 5'-phosphate</name>
        <dbReference type="ChEBI" id="CHEBI:597326"/>
    </cofactor>
</comment>
<dbReference type="InterPro" id="IPR009006">
    <property type="entry name" value="Ala_racemase/Decarboxylase_C"/>
</dbReference>
<name>A0A1B1AA80_9RHOB</name>
<dbReference type="Proteomes" id="UP000013243">
    <property type="component" value="Plasmid unnamed2"/>
</dbReference>
<dbReference type="InterPro" id="IPR022643">
    <property type="entry name" value="De-COase2_C"/>
</dbReference>
<dbReference type="InterPro" id="IPR006091">
    <property type="entry name" value="Acyl-CoA_Oxase/DH_mid-dom"/>
</dbReference>
<dbReference type="InterPro" id="IPR037069">
    <property type="entry name" value="AcylCoA_DH/ox_N_sf"/>
</dbReference>
<evidence type="ECO:0000313" key="10">
    <source>
        <dbReference type="EMBL" id="ANP43428.1"/>
    </source>
</evidence>
<dbReference type="Pfam" id="PF02770">
    <property type="entry name" value="Acyl-CoA_dh_M"/>
    <property type="match status" value="1"/>
</dbReference>
<dbReference type="SUPFAM" id="SSF51419">
    <property type="entry name" value="PLP-binding barrel"/>
    <property type="match status" value="1"/>
</dbReference>
<evidence type="ECO:0000259" key="7">
    <source>
        <dbReference type="Pfam" id="PF00278"/>
    </source>
</evidence>
<reference evidence="10 11" key="1">
    <citation type="journal article" date="2016" name="ISME J.">
        <title>Global occurrence and heterogeneity of the Roseobacter-clade species Ruegeria mobilis.</title>
        <authorList>
            <person name="Sonnenschein E."/>
            <person name="Gram L."/>
        </authorList>
    </citation>
    <scope>NUCLEOTIDE SEQUENCE [LARGE SCALE GENOMIC DNA]</scope>
    <source>
        <strain evidence="10 11">F1926</strain>
        <plasmid evidence="10 11">unnamed2</plasmid>
    </source>
</reference>
<dbReference type="Gene3D" id="2.40.37.10">
    <property type="entry name" value="Lyase, Ornithine Decarboxylase, Chain A, domain 1"/>
    <property type="match status" value="1"/>
</dbReference>
<evidence type="ECO:0000256" key="1">
    <source>
        <dbReference type="ARBA" id="ARBA00001933"/>
    </source>
</evidence>
<keyword evidence="2" id="KW-0210">Decarboxylase</keyword>
<dbReference type="OrthoDB" id="9802241at2"/>
<dbReference type="InterPro" id="IPR000183">
    <property type="entry name" value="Orn/DAP/Arg_de-COase"/>
</dbReference>
<dbReference type="SUPFAM" id="SSF50621">
    <property type="entry name" value="Alanine racemase C-terminal domain-like"/>
    <property type="match status" value="1"/>
</dbReference>
<evidence type="ECO:0000313" key="11">
    <source>
        <dbReference type="Proteomes" id="UP000013243"/>
    </source>
</evidence>
<protein>
    <submittedName>
        <fullName evidence="10">Diaminopimelate decarboxylase</fullName>
    </submittedName>
</protein>
<organism evidence="10 11">
    <name type="scientific">Tritonibacter mobilis F1926</name>
    <dbReference type="NCBI Taxonomy" id="1265309"/>
    <lineage>
        <taxon>Bacteria</taxon>
        <taxon>Pseudomonadati</taxon>
        <taxon>Pseudomonadota</taxon>
        <taxon>Alphaproteobacteria</taxon>
        <taxon>Rhodobacterales</taxon>
        <taxon>Paracoccaceae</taxon>
        <taxon>Tritonibacter</taxon>
    </lineage>
</organism>
<dbReference type="FunFam" id="3.20.20.10:FF:000003">
    <property type="entry name" value="Diaminopimelate decarboxylase"/>
    <property type="match status" value="1"/>
</dbReference>
<dbReference type="Pfam" id="PF02784">
    <property type="entry name" value="Orn_Arg_deC_N"/>
    <property type="match status" value="1"/>
</dbReference>
<dbReference type="PRINTS" id="PR01179">
    <property type="entry name" value="ODADCRBXLASE"/>
</dbReference>
<evidence type="ECO:0000256" key="6">
    <source>
        <dbReference type="RuleBase" id="RU003737"/>
    </source>
</evidence>
<proteinExistence type="inferred from homology"/>
<keyword evidence="10" id="KW-0614">Plasmid</keyword>
<feature type="domain" description="Orn/DAP/Arg decarboxylase 2 N-terminal" evidence="9">
    <location>
        <begin position="26"/>
        <end position="274"/>
    </location>
</feature>
<feature type="active site" description="Proton donor" evidence="5">
    <location>
        <position position="344"/>
    </location>
</feature>
<dbReference type="GO" id="GO:0016627">
    <property type="term" value="F:oxidoreductase activity, acting on the CH-CH group of donors"/>
    <property type="evidence" value="ECO:0007669"/>
    <property type="project" value="InterPro"/>
</dbReference>
<evidence type="ECO:0000256" key="2">
    <source>
        <dbReference type="ARBA" id="ARBA00022793"/>
    </source>
</evidence>
<gene>
    <name evidence="10" type="ORF">K529_021980</name>
</gene>
<feature type="modified residue" description="N6-(pyridoxal phosphate)lysine" evidence="5">
    <location>
        <position position="48"/>
    </location>
</feature>
<dbReference type="InterPro" id="IPR029066">
    <property type="entry name" value="PLP-binding_barrel"/>
</dbReference>
<dbReference type="Gene3D" id="1.10.540.10">
    <property type="entry name" value="Acyl-CoA dehydrogenase/oxidase, N-terminal domain"/>
    <property type="match status" value="1"/>
</dbReference>
<sequence>MPQEAAQLHGLAERVGTPFYVYDAALVRARYRALTRSLPDAGFFYSLKANPNLSLVGLLVAQGAGAEVSSRLELETAVAAGAPAERILMVGPGKAEADLERAVSLGIKAIVVESLAELDQIDRIAAKTGRCQPIALRINPNFKVSGARLNMSGRPTQFGIDETAMESALARVAALDHLRLAGLHVYMGTRILAHETIVENTRGILELAARVAQTLPEPMAFIDIGGGYGVPYYEDETPLDLAALGEAMRPLLRGFCETHPETAIAIELGRYMVAEAGRFVTSVRQVKASKGENFAVCDGGSNLHSAAAGQGFMRRNFPVSLVPHPARQSSPAEASPWSVTGPLCTPMDVIAKDVSLATPAPGDLICIHQSGAYGATASPVNFLGFGAPAEIMIDEGTATVVRERAQVQAFLDEQMPRQISMRPAVTEAALPAPFDHPALERLEAVRPLFETTGGKLAQDPDAWRDLWADPMVRALTMIGVPAEYNGFPLAESGLGLEHCPHDLHVALVERLARFDAGSILALQGPSLAGGALDAVGSPAQKERFFGAYRSGPQGTFFAVTEPEVGSDASAGSAVLRLTDRGYVLSGSKMLIGNVARAQIGIVFAKFEDSGRRALVLIEPDRVRAHLTITRLPTTGMSGADLCRIDMRDVPVAQEDLVAAQSERPSLRDGFMAINGVFERYRPVVAALALGNARGMLERLARHGQANAFASEFRSHAALIAALADVCADGMRGQAKGHRISEIKYQAVAFSDALVARIPRDAPAVMLTDPLLRRKMRDAKGFEYMEGTSNIHVLNAYRAYVAGVAS</sequence>
<evidence type="ECO:0000256" key="3">
    <source>
        <dbReference type="ARBA" id="ARBA00022898"/>
    </source>
</evidence>
<dbReference type="PRINTS" id="PR01182">
    <property type="entry name" value="ORNDCRBXLASE"/>
</dbReference>
<dbReference type="InterPro" id="IPR046373">
    <property type="entry name" value="Acyl-CoA_Oxase/DH_mid-dom_sf"/>
</dbReference>
<dbReference type="PANTHER" id="PTHR43727">
    <property type="entry name" value="DIAMINOPIMELATE DECARBOXYLASE"/>
    <property type="match status" value="1"/>
</dbReference>
<evidence type="ECO:0000256" key="5">
    <source>
        <dbReference type="PIRSR" id="PIRSR600183-50"/>
    </source>
</evidence>
<dbReference type="InterPro" id="IPR002433">
    <property type="entry name" value="Orn_de-COase"/>
</dbReference>
<dbReference type="Gene3D" id="3.20.20.10">
    <property type="entry name" value="Alanine racemase"/>
    <property type="match status" value="1"/>
</dbReference>
<dbReference type="Gene3D" id="2.40.110.10">
    <property type="entry name" value="Butyryl-CoA Dehydrogenase, subunit A, domain 2"/>
    <property type="match status" value="1"/>
</dbReference>
<keyword evidence="3 5" id="KW-0663">Pyridoxal phosphate</keyword>
<evidence type="ECO:0000259" key="9">
    <source>
        <dbReference type="Pfam" id="PF02784"/>
    </source>
</evidence>
<dbReference type="GO" id="GO:0008836">
    <property type="term" value="F:diaminopimelate decarboxylase activity"/>
    <property type="evidence" value="ECO:0007669"/>
    <property type="project" value="TreeGrafter"/>
</dbReference>
<dbReference type="Pfam" id="PF00278">
    <property type="entry name" value="Orn_DAP_Arg_deC"/>
    <property type="match status" value="1"/>
</dbReference>
<comment type="similarity">
    <text evidence="6">Belongs to the Orn/Lys/Arg decarboxylase class-II family.</text>
</comment>
<dbReference type="SUPFAM" id="SSF56645">
    <property type="entry name" value="Acyl-CoA dehydrogenase NM domain-like"/>
    <property type="match status" value="1"/>
</dbReference>